<name>A0AA38XBG4_9EURO</name>
<evidence type="ECO:0000313" key="3">
    <source>
        <dbReference type="Proteomes" id="UP001172673"/>
    </source>
</evidence>
<dbReference type="AlphaFoldDB" id="A0AA38XBG4"/>
<reference evidence="2" key="1">
    <citation type="submission" date="2022-10" db="EMBL/GenBank/DDBJ databases">
        <title>Culturing micro-colonial fungi from biological soil crusts in the Mojave desert and describing Neophaeococcomyces mojavensis, and introducing the new genera and species Taxawa tesnikishii.</title>
        <authorList>
            <person name="Kurbessoian T."/>
            <person name="Stajich J.E."/>
        </authorList>
    </citation>
    <scope>NUCLEOTIDE SEQUENCE</scope>
    <source>
        <strain evidence="2">TK_41</strain>
    </source>
</reference>
<feature type="compositionally biased region" description="Basic and acidic residues" evidence="1">
    <location>
        <begin position="49"/>
        <end position="89"/>
    </location>
</feature>
<gene>
    <name evidence="2" type="ORF">H2200_005165</name>
</gene>
<keyword evidence="3" id="KW-1185">Reference proteome</keyword>
<evidence type="ECO:0000313" key="2">
    <source>
        <dbReference type="EMBL" id="KAJ9610388.1"/>
    </source>
</evidence>
<dbReference type="Proteomes" id="UP001172673">
    <property type="component" value="Unassembled WGS sequence"/>
</dbReference>
<proteinExistence type="predicted"/>
<sequence>MSHGSEKLDSRDEDVQLSISVSSQALNFGFIKPTREASPPKISDSASQRPEKQVSDVPFRRPTEKEHPRISKLEKDNQGLRDENQKLQDRLSSVQSTNARKHDAELEAGLADRDNKISELEDVLENEKSHAADKISALTHEVAKIAQLQKVISGLESKWTNSQRDLLQAQRDKRTLSDQIGQKDQTITHFSNKYNQEKEAKEKEMCDFSRQYQSLASSCANKDKTIKQQKLDIAAFRKDAEHWHEQFKKAAAENEKFRAHIEQQEVSVTKAQNAAMNVLSRSLSAELPDDRIRTRFKELFESIAEWARDNATEDRRILDDNDNKIKWQKYGIFRWIAEQGAQPNLEFDFGDETAIDTLLNTALARRFCQDFLRNPFWFAEDSSPITNVNLPSAERIDTDLAMNRLLRKMMSYHEGHEARVHAWRAATVETLAGSSYAREKIRNAYKNYMEEELLDFCKDFVRPGLDEVAKEDLLGIVAAFGDFAIELWSQKYDVRYFCLNSFERGVYKVSDERMELARAVGVEEGDVSLDGRPIPCVVQPLIIGCGTSDGKNYDISRVWSKAVVWVSKDGRSEPSQAAKSRFRTSWMYGGGSSG</sequence>
<dbReference type="EMBL" id="JAPDRK010000007">
    <property type="protein sequence ID" value="KAJ9610388.1"/>
    <property type="molecule type" value="Genomic_DNA"/>
</dbReference>
<protein>
    <submittedName>
        <fullName evidence="2">Uncharacterized protein</fullName>
    </submittedName>
</protein>
<organism evidence="2 3">
    <name type="scientific">Cladophialophora chaetospira</name>
    <dbReference type="NCBI Taxonomy" id="386627"/>
    <lineage>
        <taxon>Eukaryota</taxon>
        <taxon>Fungi</taxon>
        <taxon>Dikarya</taxon>
        <taxon>Ascomycota</taxon>
        <taxon>Pezizomycotina</taxon>
        <taxon>Eurotiomycetes</taxon>
        <taxon>Chaetothyriomycetidae</taxon>
        <taxon>Chaetothyriales</taxon>
        <taxon>Herpotrichiellaceae</taxon>
        <taxon>Cladophialophora</taxon>
    </lineage>
</organism>
<accession>A0AA38XBG4</accession>
<evidence type="ECO:0000256" key="1">
    <source>
        <dbReference type="SAM" id="MobiDB-lite"/>
    </source>
</evidence>
<feature type="region of interest" description="Disordered" evidence="1">
    <location>
        <begin position="28"/>
        <end position="108"/>
    </location>
</feature>
<comment type="caution">
    <text evidence="2">The sequence shown here is derived from an EMBL/GenBank/DDBJ whole genome shotgun (WGS) entry which is preliminary data.</text>
</comment>